<comment type="caution">
    <text evidence="2">The sequence shown here is derived from an EMBL/GenBank/DDBJ whole genome shotgun (WGS) entry which is preliminary data.</text>
</comment>
<organism evidence="2 3">
    <name type="scientific">Pectinatus haikarae</name>
    <dbReference type="NCBI Taxonomy" id="349096"/>
    <lineage>
        <taxon>Bacteria</taxon>
        <taxon>Bacillati</taxon>
        <taxon>Bacillota</taxon>
        <taxon>Negativicutes</taxon>
        <taxon>Selenomonadales</taxon>
        <taxon>Selenomonadaceae</taxon>
        <taxon>Pectinatus</taxon>
    </lineage>
</organism>
<accession>A0ABT9YAF4</accession>
<keyword evidence="1" id="KW-0812">Transmembrane</keyword>
<protein>
    <submittedName>
        <fullName evidence="2">Membrane protein YczE</fullName>
    </submittedName>
</protein>
<dbReference type="PANTHER" id="PTHR40078">
    <property type="entry name" value="INTEGRAL MEMBRANE PROTEIN-RELATED"/>
    <property type="match status" value="1"/>
</dbReference>
<keyword evidence="1" id="KW-1133">Transmembrane helix</keyword>
<name>A0ABT9YAF4_9FIRM</name>
<evidence type="ECO:0000256" key="1">
    <source>
        <dbReference type="SAM" id="Phobius"/>
    </source>
</evidence>
<proteinExistence type="predicted"/>
<reference evidence="2 3" key="1">
    <citation type="submission" date="2023-07" db="EMBL/GenBank/DDBJ databases">
        <title>Genomic Encyclopedia of Type Strains, Phase IV (KMG-IV): sequencing the most valuable type-strain genomes for metagenomic binning, comparative biology and taxonomic classification.</title>
        <authorList>
            <person name="Goeker M."/>
        </authorList>
    </citation>
    <scope>NUCLEOTIDE SEQUENCE [LARGE SCALE GENOMIC DNA]</scope>
    <source>
        <strain evidence="2 3">DSM 16980</strain>
    </source>
</reference>
<feature type="transmembrane region" description="Helical" evidence="1">
    <location>
        <begin position="102"/>
        <end position="123"/>
    </location>
</feature>
<feature type="transmembrane region" description="Helical" evidence="1">
    <location>
        <begin position="32"/>
        <end position="53"/>
    </location>
</feature>
<feature type="transmembrane region" description="Helical" evidence="1">
    <location>
        <begin position="182"/>
        <end position="209"/>
    </location>
</feature>
<feature type="transmembrane region" description="Helical" evidence="1">
    <location>
        <begin position="65"/>
        <end position="90"/>
    </location>
</feature>
<dbReference type="InterPro" id="IPR038750">
    <property type="entry name" value="YczE/YyaS-like"/>
</dbReference>
<dbReference type="RefSeq" id="WP_307224399.1">
    <property type="nucleotide sequence ID" value="NZ_JAUSUE010000013.1"/>
</dbReference>
<feature type="transmembrane region" description="Helical" evidence="1">
    <location>
        <begin position="129"/>
        <end position="152"/>
    </location>
</feature>
<sequence length="232" mass="25724">MSGRGHDNMYNLKKIISNSSETGTDCRLKHRFAAIVFGNIIMSLSISMMRLSLFGNDPFSCMNLGYSILTGLTFGKCVIIYNCIIILFVFLLDKSFINIGTLINMFLLGPASDIFYDILLILLGSNSSLTIRIILLLLGILISCYGTSAYICSNFGMGPYDAAGWIVEKKSKGRIKFRYARIFWDFLSVSIGFSLGSIVGIGTIIMALFTGPLISFFNRNINMPLIYGKNDN</sequence>
<dbReference type="Proteomes" id="UP001239167">
    <property type="component" value="Unassembled WGS sequence"/>
</dbReference>
<dbReference type="EMBL" id="JAUSUE010000013">
    <property type="protein sequence ID" value="MDQ0204177.1"/>
    <property type="molecule type" value="Genomic_DNA"/>
</dbReference>
<keyword evidence="3" id="KW-1185">Reference proteome</keyword>
<keyword evidence="1" id="KW-0472">Membrane</keyword>
<dbReference type="PANTHER" id="PTHR40078:SF1">
    <property type="entry name" value="INTEGRAL MEMBRANE PROTEIN"/>
    <property type="match status" value="1"/>
</dbReference>
<evidence type="ECO:0000313" key="3">
    <source>
        <dbReference type="Proteomes" id="UP001239167"/>
    </source>
</evidence>
<gene>
    <name evidence="2" type="ORF">J2S01_001902</name>
</gene>
<evidence type="ECO:0000313" key="2">
    <source>
        <dbReference type="EMBL" id="MDQ0204177.1"/>
    </source>
</evidence>
<dbReference type="Pfam" id="PF19700">
    <property type="entry name" value="DUF6198"/>
    <property type="match status" value="1"/>
</dbReference>